<name>A0A4Q2DYE3_9AGAR</name>
<accession>A0A4Q2DYE3</accession>
<gene>
    <name evidence="2" type="ORF">EST38_g2</name>
</gene>
<evidence type="ECO:0000313" key="2">
    <source>
        <dbReference type="EMBL" id="RXW25760.1"/>
    </source>
</evidence>
<sequence>MQLELERVSRDELSWSELREHQIYEQLLGLSAGLEERLCTGSEQEVFYVSDLVTKGASSARSDDTKSLKAAIVDFITPRNGILNPPLQRNVKSDRGFHHEATGALLCPVNLNWSDPKIRQELVSGAMVPSADLWPRFVYRGLAYDPENPWDGLFRGGLLVSAYKHIFTSPSSVGEHKENRATRSCNARIHGMNASATFSRTDTVTDSEYFYNLVLELLEDPEESNDVEDLLKWWNSQIFPTYMSDVRTIHKDSVIAKIKERRRLQLQDRTQEENEDLVQGTQGGSAPST</sequence>
<dbReference type="OrthoDB" id="3160134at2759"/>
<reference evidence="2 3" key="1">
    <citation type="submission" date="2019-01" db="EMBL/GenBank/DDBJ databases">
        <title>Draft genome sequence of Psathyrella aberdarensis IHI B618.</title>
        <authorList>
            <person name="Buettner E."/>
            <person name="Kellner H."/>
        </authorList>
    </citation>
    <scope>NUCLEOTIDE SEQUENCE [LARGE SCALE GENOMIC DNA]</scope>
    <source>
        <strain evidence="2 3">IHI B618</strain>
    </source>
</reference>
<feature type="region of interest" description="Disordered" evidence="1">
    <location>
        <begin position="267"/>
        <end position="289"/>
    </location>
</feature>
<dbReference type="Pfam" id="PF20414">
    <property type="entry name" value="DUF6698"/>
    <property type="match status" value="2"/>
</dbReference>
<keyword evidence="3" id="KW-1185">Reference proteome</keyword>
<comment type="caution">
    <text evidence="2">The sequence shown here is derived from an EMBL/GenBank/DDBJ whole genome shotgun (WGS) entry which is preliminary data.</text>
</comment>
<proteinExistence type="predicted"/>
<organism evidence="2 3">
    <name type="scientific">Candolleomyces aberdarensis</name>
    <dbReference type="NCBI Taxonomy" id="2316362"/>
    <lineage>
        <taxon>Eukaryota</taxon>
        <taxon>Fungi</taxon>
        <taxon>Dikarya</taxon>
        <taxon>Basidiomycota</taxon>
        <taxon>Agaricomycotina</taxon>
        <taxon>Agaricomycetes</taxon>
        <taxon>Agaricomycetidae</taxon>
        <taxon>Agaricales</taxon>
        <taxon>Agaricineae</taxon>
        <taxon>Psathyrellaceae</taxon>
        <taxon>Candolleomyces</taxon>
    </lineage>
</organism>
<dbReference type="Proteomes" id="UP000290288">
    <property type="component" value="Unassembled WGS sequence"/>
</dbReference>
<dbReference type="AlphaFoldDB" id="A0A4Q2DYE3"/>
<evidence type="ECO:0000313" key="3">
    <source>
        <dbReference type="Proteomes" id="UP000290288"/>
    </source>
</evidence>
<dbReference type="InterPro" id="IPR046521">
    <property type="entry name" value="DUF6698"/>
</dbReference>
<protein>
    <submittedName>
        <fullName evidence="2">Uncharacterized protein</fullName>
    </submittedName>
</protein>
<dbReference type="STRING" id="2316362.A0A4Q2DYE3"/>
<dbReference type="EMBL" id="SDEE01000001">
    <property type="protein sequence ID" value="RXW25760.1"/>
    <property type="molecule type" value="Genomic_DNA"/>
</dbReference>
<evidence type="ECO:0000256" key="1">
    <source>
        <dbReference type="SAM" id="MobiDB-lite"/>
    </source>
</evidence>